<feature type="domain" description="Helically-extended SH3" evidence="3">
    <location>
        <begin position="50"/>
        <end position="110"/>
    </location>
</feature>
<evidence type="ECO:0000313" key="4">
    <source>
        <dbReference type="EMBL" id="KAK2117771.1"/>
    </source>
</evidence>
<dbReference type="Pfam" id="PF14603">
    <property type="entry name" value="hSH3"/>
    <property type="match status" value="1"/>
</dbReference>
<keyword evidence="1" id="KW-0597">Phosphoprotein</keyword>
<protein>
    <recommendedName>
        <fullName evidence="3">Helically-extended SH3 domain-containing protein</fullName>
    </recommendedName>
</protein>
<dbReference type="SUPFAM" id="SSF50044">
    <property type="entry name" value="SH3-domain"/>
    <property type="match status" value="1"/>
</dbReference>
<dbReference type="EMBL" id="JASSZA010000002">
    <property type="protein sequence ID" value="KAK2117771.1"/>
    <property type="molecule type" value="Genomic_DNA"/>
</dbReference>
<proteinExistence type="predicted"/>
<organism evidence="4 5">
    <name type="scientific">Saguinus oedipus</name>
    <name type="common">Cotton-top tamarin</name>
    <name type="synonym">Oedipomidas oedipus</name>
    <dbReference type="NCBI Taxonomy" id="9490"/>
    <lineage>
        <taxon>Eukaryota</taxon>
        <taxon>Metazoa</taxon>
        <taxon>Chordata</taxon>
        <taxon>Craniata</taxon>
        <taxon>Vertebrata</taxon>
        <taxon>Euteleostomi</taxon>
        <taxon>Mammalia</taxon>
        <taxon>Eutheria</taxon>
        <taxon>Euarchontoglires</taxon>
        <taxon>Primates</taxon>
        <taxon>Haplorrhini</taxon>
        <taxon>Platyrrhini</taxon>
        <taxon>Cebidae</taxon>
        <taxon>Callitrichinae</taxon>
        <taxon>Saguinus</taxon>
    </lineage>
</organism>
<reference evidence="4 5" key="1">
    <citation type="submission" date="2023-05" db="EMBL/GenBank/DDBJ databases">
        <title>B98-5 Cell Line De Novo Hybrid Assembly: An Optical Mapping Approach.</title>
        <authorList>
            <person name="Kananen K."/>
            <person name="Auerbach J.A."/>
            <person name="Kautto E."/>
            <person name="Blachly J.S."/>
        </authorList>
    </citation>
    <scope>NUCLEOTIDE SEQUENCE [LARGE SCALE GENOMIC DNA]</scope>
    <source>
        <strain evidence="4">B95-8</strain>
        <tissue evidence="4">Cell line</tissue>
    </source>
</reference>
<dbReference type="Gene3D" id="2.30.30.40">
    <property type="entry name" value="SH3 Domains"/>
    <property type="match status" value="1"/>
</dbReference>
<evidence type="ECO:0000259" key="3">
    <source>
        <dbReference type="Pfam" id="PF14603"/>
    </source>
</evidence>
<dbReference type="InterPro" id="IPR043443">
    <property type="entry name" value="FYB1/2-like"/>
</dbReference>
<dbReference type="CDD" id="cd11867">
    <property type="entry name" value="hSH3_ADAP"/>
    <property type="match status" value="1"/>
</dbReference>
<feature type="region of interest" description="Disordered" evidence="2">
    <location>
        <begin position="1"/>
        <end position="33"/>
    </location>
</feature>
<dbReference type="InterPro" id="IPR036028">
    <property type="entry name" value="SH3-like_dom_sf"/>
</dbReference>
<dbReference type="InterPro" id="IPR029294">
    <property type="entry name" value="hSH3"/>
</dbReference>
<keyword evidence="5" id="KW-1185">Reference proteome</keyword>
<dbReference type="Proteomes" id="UP001266305">
    <property type="component" value="Unassembled WGS sequence"/>
</dbReference>
<gene>
    <name evidence="4" type="ORF">P7K49_004658</name>
</gene>
<sequence>MGDEVYDDVDTSDFPVPSAEMSQGPNIGKAKTEEKDLKKLKKLEKEEKDFRKKFKYDGEIRVLYSTKVASSITSKKWGTRDLQVKPGDSLEVIQNTDDTKVLCRNEEGKCKSLLTLNQRTSRISSHSEKLHNLLSFSIGTSIILSTITNTRGLLSSYNVSSSKNKSLLQPEQKIQNESRTPNFKWGIQLNEKIPEESQTVYPSQPDTNQKKTNQCCIYDND</sequence>
<feature type="compositionally biased region" description="Acidic residues" evidence="2">
    <location>
        <begin position="1"/>
        <end position="11"/>
    </location>
</feature>
<evidence type="ECO:0000256" key="1">
    <source>
        <dbReference type="ARBA" id="ARBA00022553"/>
    </source>
</evidence>
<dbReference type="PANTHER" id="PTHR16830">
    <property type="entry name" value="SH2 CONTAINING ADAPTOR PRAM-1 RELATED"/>
    <property type="match status" value="1"/>
</dbReference>
<dbReference type="PANTHER" id="PTHR16830:SF13">
    <property type="entry name" value="FYN-BINDING PROTEIN 1"/>
    <property type="match status" value="1"/>
</dbReference>
<accession>A0ABQ9W8S8</accession>
<comment type="caution">
    <text evidence="4">The sequence shown here is derived from an EMBL/GenBank/DDBJ whole genome shotgun (WGS) entry which is preliminary data.</text>
</comment>
<evidence type="ECO:0000256" key="2">
    <source>
        <dbReference type="SAM" id="MobiDB-lite"/>
    </source>
</evidence>
<evidence type="ECO:0000313" key="5">
    <source>
        <dbReference type="Proteomes" id="UP001266305"/>
    </source>
</evidence>
<dbReference type="InterPro" id="IPR035540">
    <property type="entry name" value="FYB_hSH3"/>
</dbReference>
<name>A0ABQ9W8S8_SAGOE</name>